<reference evidence="1" key="1">
    <citation type="submission" date="2020-03" db="EMBL/GenBank/DDBJ databases">
        <title>The deep terrestrial virosphere.</title>
        <authorList>
            <person name="Holmfeldt K."/>
            <person name="Nilsson E."/>
            <person name="Simone D."/>
            <person name="Lopez-Fernandez M."/>
            <person name="Wu X."/>
            <person name="de Brujin I."/>
            <person name="Lundin D."/>
            <person name="Andersson A."/>
            <person name="Bertilsson S."/>
            <person name="Dopson M."/>
        </authorList>
    </citation>
    <scope>NUCLEOTIDE SEQUENCE</scope>
    <source>
        <strain evidence="1">TM448A00064</strain>
    </source>
</reference>
<accession>A0A6H1Z904</accession>
<name>A0A6H1Z904_9ZZZZ</name>
<protein>
    <submittedName>
        <fullName evidence="1">Uncharacterized protein</fullName>
    </submittedName>
</protein>
<evidence type="ECO:0000313" key="1">
    <source>
        <dbReference type="EMBL" id="QJA43847.1"/>
    </source>
</evidence>
<proteinExistence type="predicted"/>
<dbReference type="AlphaFoldDB" id="A0A6H1Z904"/>
<organism evidence="1">
    <name type="scientific">viral metagenome</name>
    <dbReference type="NCBI Taxonomy" id="1070528"/>
    <lineage>
        <taxon>unclassified sequences</taxon>
        <taxon>metagenomes</taxon>
        <taxon>organismal metagenomes</taxon>
    </lineage>
</organism>
<dbReference type="EMBL" id="MT143971">
    <property type="protein sequence ID" value="QJA43847.1"/>
    <property type="molecule type" value="Genomic_DNA"/>
</dbReference>
<sequence>MTLTDRRAQEALFCDLCSALAEQGVLLTDATKPDVSLKMESEPSPEELQMFRADFNMALSKALMHRTGVEGLPAIRGHVAHQLLSPERAATIPEEYLQDSGSFLEAAVRAKFGQLEITPPVTTFDLSEWVLHQAEQADQSEPERQRLLAISVLPHQLVVTGEPGDDFLEHGVNSATAVLELIKRLG</sequence>
<gene>
    <name evidence="1" type="ORF">TM448A00064_0026</name>
</gene>